<gene>
    <name evidence="1" type="ORF">BGTH12_LOCUS7162</name>
</gene>
<dbReference type="AlphaFoldDB" id="A0A9W4D862"/>
<sequence>MFKCDGRYIGTPKDCGSLYRRMNKVFDETIEDIGAERIEKKLFEARRN</sequence>
<name>A0A9W4D862_BLUGR</name>
<evidence type="ECO:0000313" key="2">
    <source>
        <dbReference type="Proteomes" id="UP000683417"/>
    </source>
</evidence>
<protein>
    <submittedName>
        <fullName evidence="1">BgTH12-01291</fullName>
    </submittedName>
</protein>
<dbReference type="Proteomes" id="UP000683417">
    <property type="component" value="Unassembled WGS sequence"/>
</dbReference>
<evidence type="ECO:0000313" key="1">
    <source>
        <dbReference type="EMBL" id="CAD6505804.1"/>
    </source>
</evidence>
<reference evidence="1" key="1">
    <citation type="submission" date="2020-10" db="EMBL/GenBank/DDBJ databases">
        <authorList>
            <person name="Muller C M."/>
        </authorList>
    </citation>
    <scope>NUCLEOTIDE SEQUENCE</scope>
    <source>
        <strain evidence="1">THUN-12</strain>
    </source>
</reference>
<proteinExistence type="predicted"/>
<organism evidence="1 2">
    <name type="scientific">Blumeria graminis f. sp. triticale</name>
    <dbReference type="NCBI Taxonomy" id="1689686"/>
    <lineage>
        <taxon>Eukaryota</taxon>
        <taxon>Fungi</taxon>
        <taxon>Dikarya</taxon>
        <taxon>Ascomycota</taxon>
        <taxon>Pezizomycotina</taxon>
        <taxon>Leotiomycetes</taxon>
        <taxon>Erysiphales</taxon>
        <taxon>Erysiphaceae</taxon>
        <taxon>Blumeria</taxon>
    </lineage>
</organism>
<accession>A0A9W4D862</accession>
<dbReference type="EMBL" id="CAJHIT010000009">
    <property type="protein sequence ID" value="CAD6505804.1"/>
    <property type="molecule type" value="Genomic_DNA"/>
</dbReference>
<comment type="caution">
    <text evidence="1">The sequence shown here is derived from an EMBL/GenBank/DDBJ whole genome shotgun (WGS) entry which is preliminary data.</text>
</comment>